<organism evidence="2 3">
    <name type="scientific">Streptomyces albospinus</name>
    <dbReference type="NCBI Taxonomy" id="285515"/>
    <lineage>
        <taxon>Bacteria</taxon>
        <taxon>Bacillati</taxon>
        <taxon>Actinomycetota</taxon>
        <taxon>Actinomycetes</taxon>
        <taxon>Kitasatosporales</taxon>
        <taxon>Streptomycetaceae</taxon>
        <taxon>Streptomyces</taxon>
    </lineage>
</organism>
<keyword evidence="3" id="KW-1185">Reference proteome</keyword>
<evidence type="ECO:0000256" key="1">
    <source>
        <dbReference type="SAM" id="MobiDB-lite"/>
    </source>
</evidence>
<gene>
    <name evidence="2" type="ORF">GCM10010211_00600</name>
</gene>
<feature type="region of interest" description="Disordered" evidence="1">
    <location>
        <begin position="134"/>
        <end position="166"/>
    </location>
</feature>
<evidence type="ECO:0000313" key="2">
    <source>
        <dbReference type="EMBL" id="GGU41501.1"/>
    </source>
</evidence>
<proteinExistence type="predicted"/>
<dbReference type="RefSeq" id="WP_189295055.1">
    <property type="nucleotide sequence ID" value="NZ_BMRP01000001.1"/>
</dbReference>
<comment type="caution">
    <text evidence="2">The sequence shown here is derived from an EMBL/GenBank/DDBJ whole genome shotgun (WGS) entry which is preliminary data.</text>
</comment>
<evidence type="ECO:0008006" key="4">
    <source>
        <dbReference type="Google" id="ProtNLM"/>
    </source>
</evidence>
<feature type="compositionally biased region" description="Low complexity" evidence="1">
    <location>
        <begin position="19"/>
        <end position="32"/>
    </location>
</feature>
<reference evidence="3" key="1">
    <citation type="journal article" date="2019" name="Int. J. Syst. Evol. Microbiol.">
        <title>The Global Catalogue of Microorganisms (GCM) 10K type strain sequencing project: providing services to taxonomists for standard genome sequencing and annotation.</title>
        <authorList>
            <consortium name="The Broad Institute Genomics Platform"/>
            <consortium name="The Broad Institute Genome Sequencing Center for Infectious Disease"/>
            <person name="Wu L."/>
            <person name="Ma J."/>
        </authorList>
    </citation>
    <scope>NUCLEOTIDE SEQUENCE [LARGE SCALE GENOMIC DNA]</scope>
    <source>
        <strain evidence="3">JCM 3399</strain>
    </source>
</reference>
<feature type="region of interest" description="Disordered" evidence="1">
    <location>
        <begin position="1"/>
        <end position="40"/>
    </location>
</feature>
<dbReference type="Proteomes" id="UP000654471">
    <property type="component" value="Unassembled WGS sequence"/>
</dbReference>
<evidence type="ECO:0000313" key="3">
    <source>
        <dbReference type="Proteomes" id="UP000654471"/>
    </source>
</evidence>
<protein>
    <recommendedName>
        <fullName evidence="4">Scaffolding protein</fullName>
    </recommendedName>
</protein>
<sequence>MPEEISTPAEETAPSGEQPPAEQPTSAETTESSSEDALPEWARKELAKVRGEAANYRTRLRDAETKLGSAKGPEEVEAALADLRTQNAALERSILRATVARKYELPDDLADALHGEDKSALEAHAKVLAKYVPVPGPQSLGGGLTPDDGGDGEMDPRKLARLSRRF</sequence>
<dbReference type="EMBL" id="BMRP01000001">
    <property type="protein sequence ID" value="GGU41501.1"/>
    <property type="molecule type" value="Genomic_DNA"/>
</dbReference>
<name>A0ABQ2UJY4_9ACTN</name>
<accession>A0ABQ2UJY4</accession>